<feature type="compositionally biased region" description="Basic and acidic residues" evidence="1">
    <location>
        <begin position="61"/>
        <end position="83"/>
    </location>
</feature>
<evidence type="ECO:0000313" key="2">
    <source>
        <dbReference type="EMBL" id="EDW56396.1"/>
    </source>
</evidence>
<organism evidence="3">
    <name type="scientific">Drosophila sechellia</name>
    <name type="common">Fruit fly</name>
    <dbReference type="NCBI Taxonomy" id="7238"/>
    <lineage>
        <taxon>Eukaryota</taxon>
        <taxon>Metazoa</taxon>
        <taxon>Ecdysozoa</taxon>
        <taxon>Arthropoda</taxon>
        <taxon>Hexapoda</taxon>
        <taxon>Insecta</taxon>
        <taxon>Pterygota</taxon>
        <taxon>Neoptera</taxon>
        <taxon>Endopterygota</taxon>
        <taxon>Diptera</taxon>
        <taxon>Brachycera</taxon>
        <taxon>Muscomorpha</taxon>
        <taxon>Ephydroidea</taxon>
        <taxon>Drosophilidae</taxon>
        <taxon>Drosophila</taxon>
        <taxon>Sophophora</taxon>
    </lineage>
</organism>
<sequence>MSSVAKLLPGYWSPGVSETWSPRVLECSNLNPEPRNQKPESAGTGYLAVTGSQQSGLAGQRDLDYGERTADCGLRAEDSGSSP</sequence>
<feature type="region of interest" description="Disordered" evidence="1">
    <location>
        <begin position="28"/>
        <end position="83"/>
    </location>
</feature>
<dbReference type="AlphaFoldDB" id="B4I6J0"/>
<dbReference type="Proteomes" id="UP000001292">
    <property type="component" value="Unassembled WGS sequence"/>
</dbReference>
<evidence type="ECO:0000313" key="3">
    <source>
        <dbReference type="Proteomes" id="UP000001292"/>
    </source>
</evidence>
<dbReference type="EMBL" id="CH480823">
    <property type="protein sequence ID" value="EDW56396.1"/>
    <property type="molecule type" value="Genomic_DNA"/>
</dbReference>
<proteinExistence type="predicted"/>
<name>B4I6J0_DROSE</name>
<keyword evidence="3" id="KW-1185">Reference proteome</keyword>
<evidence type="ECO:0000256" key="1">
    <source>
        <dbReference type="SAM" id="MobiDB-lite"/>
    </source>
</evidence>
<reference evidence="2 3" key="1">
    <citation type="journal article" date="2007" name="Nature">
        <title>Evolution of genes and genomes on the Drosophila phylogeny.</title>
        <authorList>
            <consortium name="Drosophila 12 Genomes Consortium"/>
            <person name="Clark A.G."/>
            <person name="Eisen M.B."/>
            <person name="Smith D.R."/>
            <person name="Bergman C.M."/>
            <person name="Oliver B."/>
            <person name="Markow T.A."/>
            <person name="Kaufman T.C."/>
            <person name="Kellis M."/>
            <person name="Gelbart W."/>
            <person name="Iyer V.N."/>
            <person name="Pollard D.A."/>
            <person name="Sackton T.B."/>
            <person name="Larracuente A.M."/>
            <person name="Singh N.D."/>
            <person name="Abad J.P."/>
            <person name="Abt D.N."/>
            <person name="Adryan B."/>
            <person name="Aguade M."/>
            <person name="Akashi H."/>
            <person name="Anderson W.W."/>
            <person name="Aquadro C.F."/>
            <person name="Ardell D.H."/>
            <person name="Arguello R."/>
            <person name="Artieri C.G."/>
            <person name="Barbash D.A."/>
            <person name="Barker D."/>
            <person name="Barsanti P."/>
            <person name="Batterham P."/>
            <person name="Batzoglou S."/>
            <person name="Begun D."/>
            <person name="Bhutkar A."/>
            <person name="Blanco E."/>
            <person name="Bosak S.A."/>
            <person name="Bradley R.K."/>
            <person name="Brand A.D."/>
            <person name="Brent M.R."/>
            <person name="Brooks A.N."/>
            <person name="Brown R.H."/>
            <person name="Butlin R.K."/>
            <person name="Caggese C."/>
            <person name="Calvi B.R."/>
            <person name="Bernardo de Carvalho A."/>
            <person name="Caspi A."/>
            <person name="Castrezana S."/>
            <person name="Celniker S.E."/>
            <person name="Chang J.L."/>
            <person name="Chapple C."/>
            <person name="Chatterji S."/>
            <person name="Chinwalla A."/>
            <person name="Civetta A."/>
            <person name="Clifton S.W."/>
            <person name="Comeron J.M."/>
            <person name="Costello J.C."/>
            <person name="Coyne J.A."/>
            <person name="Daub J."/>
            <person name="David R.G."/>
            <person name="Delcher A.L."/>
            <person name="Delehaunty K."/>
            <person name="Do C.B."/>
            <person name="Ebling H."/>
            <person name="Edwards K."/>
            <person name="Eickbush T."/>
            <person name="Evans J.D."/>
            <person name="Filipski A."/>
            <person name="Findeiss S."/>
            <person name="Freyhult E."/>
            <person name="Fulton L."/>
            <person name="Fulton R."/>
            <person name="Garcia A.C."/>
            <person name="Gardiner A."/>
            <person name="Garfield D.A."/>
            <person name="Garvin B.E."/>
            <person name="Gibson G."/>
            <person name="Gilbert D."/>
            <person name="Gnerre S."/>
            <person name="Godfrey J."/>
            <person name="Good R."/>
            <person name="Gotea V."/>
            <person name="Gravely B."/>
            <person name="Greenberg A.J."/>
            <person name="Griffiths-Jones S."/>
            <person name="Gross S."/>
            <person name="Guigo R."/>
            <person name="Gustafson E.A."/>
            <person name="Haerty W."/>
            <person name="Hahn M.W."/>
            <person name="Halligan D.L."/>
            <person name="Halpern A.L."/>
            <person name="Halter G.M."/>
            <person name="Han M.V."/>
            <person name="Heger A."/>
            <person name="Hillier L."/>
            <person name="Hinrichs A.S."/>
            <person name="Holmes I."/>
            <person name="Hoskins R.A."/>
            <person name="Hubisz M.J."/>
            <person name="Hultmark D."/>
            <person name="Huntley M.A."/>
            <person name="Jaffe D.B."/>
            <person name="Jagadeeshan S."/>
            <person name="Jeck W.R."/>
            <person name="Johnson J."/>
            <person name="Jones C.D."/>
            <person name="Jordan W.C."/>
            <person name="Karpen G.H."/>
            <person name="Kataoka E."/>
            <person name="Keightley P.D."/>
            <person name="Kheradpour P."/>
            <person name="Kirkness E.F."/>
            <person name="Koerich L.B."/>
            <person name="Kristiansen K."/>
            <person name="Kudrna D."/>
            <person name="Kulathinal R.J."/>
            <person name="Kumar S."/>
            <person name="Kwok R."/>
            <person name="Lander E."/>
            <person name="Langley C.H."/>
            <person name="Lapoint R."/>
            <person name="Lazzaro B.P."/>
            <person name="Lee S.J."/>
            <person name="Levesque L."/>
            <person name="Li R."/>
            <person name="Lin C.F."/>
            <person name="Lin M.F."/>
            <person name="Lindblad-Toh K."/>
            <person name="Llopart A."/>
            <person name="Long M."/>
            <person name="Low L."/>
            <person name="Lozovsky E."/>
            <person name="Lu J."/>
            <person name="Luo M."/>
            <person name="Machado C.A."/>
            <person name="Makalowski W."/>
            <person name="Marzo M."/>
            <person name="Matsuda M."/>
            <person name="Matzkin L."/>
            <person name="McAllister B."/>
            <person name="McBride C.S."/>
            <person name="McKernan B."/>
            <person name="McKernan K."/>
            <person name="Mendez-Lago M."/>
            <person name="Minx P."/>
            <person name="Mollenhauer M.U."/>
            <person name="Montooth K."/>
            <person name="Mount S.M."/>
            <person name="Mu X."/>
            <person name="Myers E."/>
            <person name="Negre B."/>
            <person name="Newfeld S."/>
            <person name="Nielsen R."/>
            <person name="Noor M.A."/>
            <person name="O'Grady P."/>
            <person name="Pachter L."/>
            <person name="Papaceit M."/>
            <person name="Parisi M.J."/>
            <person name="Parisi M."/>
            <person name="Parts L."/>
            <person name="Pedersen J.S."/>
            <person name="Pesole G."/>
            <person name="Phillippy A.M."/>
            <person name="Ponting C.P."/>
            <person name="Pop M."/>
            <person name="Porcelli D."/>
            <person name="Powell J.R."/>
            <person name="Prohaska S."/>
            <person name="Pruitt K."/>
            <person name="Puig M."/>
            <person name="Quesneville H."/>
            <person name="Ram K.R."/>
            <person name="Rand D."/>
            <person name="Rasmussen M.D."/>
            <person name="Reed L.K."/>
            <person name="Reenan R."/>
            <person name="Reily A."/>
            <person name="Remington K.A."/>
            <person name="Rieger T.T."/>
            <person name="Ritchie M.G."/>
            <person name="Robin C."/>
            <person name="Rogers Y.H."/>
            <person name="Rohde C."/>
            <person name="Rozas J."/>
            <person name="Rubenfield M.J."/>
            <person name="Ruiz A."/>
            <person name="Russo S."/>
            <person name="Salzberg S.L."/>
            <person name="Sanchez-Gracia A."/>
            <person name="Saranga D.J."/>
            <person name="Sato H."/>
            <person name="Schaeffer S.W."/>
            <person name="Schatz M.C."/>
            <person name="Schlenke T."/>
            <person name="Schwartz R."/>
            <person name="Segarra C."/>
            <person name="Singh R.S."/>
            <person name="Sirot L."/>
            <person name="Sirota M."/>
            <person name="Sisneros N.B."/>
            <person name="Smith C.D."/>
            <person name="Smith T.F."/>
            <person name="Spieth J."/>
            <person name="Stage D.E."/>
            <person name="Stark A."/>
            <person name="Stephan W."/>
            <person name="Strausberg R.L."/>
            <person name="Strempel S."/>
            <person name="Sturgill D."/>
            <person name="Sutton G."/>
            <person name="Sutton G.G."/>
            <person name="Tao W."/>
            <person name="Teichmann S."/>
            <person name="Tobari Y.N."/>
            <person name="Tomimura Y."/>
            <person name="Tsolas J.M."/>
            <person name="Valente V.L."/>
            <person name="Venter E."/>
            <person name="Venter J.C."/>
            <person name="Vicario S."/>
            <person name="Vieira F.G."/>
            <person name="Vilella A.J."/>
            <person name="Villasante A."/>
            <person name="Walenz B."/>
            <person name="Wang J."/>
            <person name="Wasserman M."/>
            <person name="Watts T."/>
            <person name="Wilson D."/>
            <person name="Wilson R.K."/>
            <person name="Wing R.A."/>
            <person name="Wolfner M.F."/>
            <person name="Wong A."/>
            <person name="Wong G.K."/>
            <person name="Wu C.I."/>
            <person name="Wu G."/>
            <person name="Yamamoto D."/>
            <person name="Yang H.P."/>
            <person name="Yang S.P."/>
            <person name="Yorke J.A."/>
            <person name="Yoshida K."/>
            <person name="Zdobnov E."/>
            <person name="Zhang P."/>
            <person name="Zhang Y."/>
            <person name="Zimin A.V."/>
            <person name="Baldwin J."/>
            <person name="Abdouelleil A."/>
            <person name="Abdulkadir J."/>
            <person name="Abebe A."/>
            <person name="Abera B."/>
            <person name="Abreu J."/>
            <person name="Acer S.C."/>
            <person name="Aftuck L."/>
            <person name="Alexander A."/>
            <person name="An P."/>
            <person name="Anderson E."/>
            <person name="Anderson S."/>
            <person name="Arachi H."/>
            <person name="Azer M."/>
            <person name="Bachantsang P."/>
            <person name="Barry A."/>
            <person name="Bayul T."/>
            <person name="Berlin A."/>
            <person name="Bessette D."/>
            <person name="Bloom T."/>
            <person name="Blye J."/>
            <person name="Boguslavskiy L."/>
            <person name="Bonnet C."/>
            <person name="Boukhgalter B."/>
            <person name="Bourzgui I."/>
            <person name="Brown A."/>
            <person name="Cahill P."/>
            <person name="Channer S."/>
            <person name="Cheshatsang Y."/>
            <person name="Chuda L."/>
            <person name="Citroen M."/>
            <person name="Collymore A."/>
            <person name="Cooke P."/>
            <person name="Costello M."/>
            <person name="D'Aco K."/>
            <person name="Daza R."/>
            <person name="De Haan G."/>
            <person name="DeGray S."/>
            <person name="DeMaso C."/>
            <person name="Dhargay N."/>
            <person name="Dooley K."/>
            <person name="Dooley E."/>
            <person name="Doricent M."/>
            <person name="Dorje P."/>
            <person name="Dorjee K."/>
            <person name="Dupes A."/>
            <person name="Elong R."/>
            <person name="Falk J."/>
            <person name="Farina A."/>
            <person name="Faro S."/>
            <person name="Ferguson D."/>
            <person name="Fisher S."/>
            <person name="Foley C.D."/>
            <person name="Franke A."/>
            <person name="Friedrich D."/>
            <person name="Gadbois L."/>
            <person name="Gearin G."/>
            <person name="Gearin C.R."/>
            <person name="Giannoukos G."/>
            <person name="Goode T."/>
            <person name="Graham J."/>
            <person name="Grandbois E."/>
            <person name="Grewal S."/>
            <person name="Gyaltsen K."/>
            <person name="Hafez N."/>
            <person name="Hagos B."/>
            <person name="Hall J."/>
            <person name="Henson C."/>
            <person name="Hollinger A."/>
            <person name="Honan T."/>
            <person name="Huard M.D."/>
            <person name="Hughes L."/>
            <person name="Hurhula B."/>
            <person name="Husby M.E."/>
            <person name="Kamat A."/>
            <person name="Kanga B."/>
            <person name="Kashin S."/>
            <person name="Khazanovich D."/>
            <person name="Kisner P."/>
            <person name="Lance K."/>
            <person name="Lara M."/>
            <person name="Lee W."/>
            <person name="Lennon N."/>
            <person name="Letendre F."/>
            <person name="LeVine R."/>
            <person name="Lipovsky A."/>
            <person name="Liu X."/>
            <person name="Liu J."/>
            <person name="Liu S."/>
            <person name="Lokyitsang T."/>
            <person name="Lokyitsang Y."/>
            <person name="Lubonja R."/>
            <person name="Lui A."/>
            <person name="MacDonald P."/>
            <person name="Magnisalis V."/>
            <person name="Maru K."/>
            <person name="Matthews C."/>
            <person name="McCusker W."/>
            <person name="McDonough S."/>
            <person name="Mehta T."/>
            <person name="Meldrim J."/>
            <person name="Meneus L."/>
            <person name="Mihai O."/>
            <person name="Mihalev A."/>
            <person name="Mihova T."/>
            <person name="Mittelman R."/>
            <person name="Mlenga V."/>
            <person name="Montmayeur A."/>
            <person name="Mulrain L."/>
            <person name="Navidi A."/>
            <person name="Naylor J."/>
            <person name="Negash T."/>
            <person name="Nguyen T."/>
            <person name="Nguyen N."/>
            <person name="Nicol R."/>
            <person name="Norbu C."/>
            <person name="Norbu N."/>
            <person name="Novod N."/>
            <person name="O'Neill B."/>
            <person name="Osman S."/>
            <person name="Markiewicz E."/>
            <person name="Oyono O.L."/>
            <person name="Patti C."/>
            <person name="Phunkhang P."/>
            <person name="Pierre F."/>
            <person name="Priest M."/>
            <person name="Raghuraman S."/>
            <person name="Rege F."/>
            <person name="Reyes R."/>
            <person name="Rise C."/>
            <person name="Rogov P."/>
            <person name="Ross K."/>
            <person name="Ryan E."/>
            <person name="Settipalli S."/>
            <person name="Shea T."/>
            <person name="Sherpa N."/>
            <person name="Shi L."/>
            <person name="Shih D."/>
            <person name="Sparrow T."/>
            <person name="Spaulding J."/>
            <person name="Stalker J."/>
            <person name="Stange-Thomann N."/>
            <person name="Stavropoulos S."/>
            <person name="Stone C."/>
            <person name="Strader C."/>
            <person name="Tesfaye S."/>
            <person name="Thomson T."/>
            <person name="Thoulutsang Y."/>
            <person name="Thoulutsang D."/>
            <person name="Topham K."/>
            <person name="Topping I."/>
            <person name="Tsamla T."/>
            <person name="Vassiliev H."/>
            <person name="Vo A."/>
            <person name="Wangchuk T."/>
            <person name="Wangdi T."/>
            <person name="Weiand M."/>
            <person name="Wilkinson J."/>
            <person name="Wilson A."/>
            <person name="Yadav S."/>
            <person name="Young G."/>
            <person name="Yu Q."/>
            <person name="Zembek L."/>
            <person name="Zhong D."/>
            <person name="Zimmer A."/>
            <person name="Zwirko Z."/>
            <person name="Jaffe D.B."/>
            <person name="Alvarez P."/>
            <person name="Brockman W."/>
            <person name="Butler J."/>
            <person name="Chin C."/>
            <person name="Gnerre S."/>
            <person name="Grabherr M."/>
            <person name="Kleber M."/>
            <person name="Mauceli E."/>
            <person name="MacCallum I."/>
        </authorList>
    </citation>
    <scope>NUCLEOTIDE SEQUENCE [LARGE SCALE GENOMIC DNA]</scope>
    <source>
        <strain evidence="3">Rob3c / Tucson 14021-0248.25</strain>
    </source>
</reference>
<protein>
    <submittedName>
        <fullName evidence="2">GM23088</fullName>
    </submittedName>
</protein>
<accession>B4I6J0</accession>
<dbReference type="HOGENOM" id="CLU_2545034_0_0_1"/>
<gene>
    <name evidence="2" type="primary">Dsec\GM23088</name>
    <name evidence="2" type="ORF">Dsec_GM23088</name>
</gene>